<accession>A5CZI2</accession>
<dbReference type="SUPFAM" id="SSF53335">
    <property type="entry name" value="S-adenosyl-L-methionine-dependent methyltransferases"/>
    <property type="match status" value="1"/>
</dbReference>
<dbReference type="HOGENOM" id="CLU_007795_2_0_9"/>
<proteinExistence type="predicted"/>
<dbReference type="PROSITE" id="PS00092">
    <property type="entry name" value="N6_MTASE"/>
    <property type="match status" value="1"/>
</dbReference>
<dbReference type="STRING" id="370438.PTH_2404"/>
<evidence type="ECO:0000313" key="1">
    <source>
        <dbReference type="EMBL" id="BAF60585.1"/>
    </source>
</evidence>
<keyword evidence="2" id="KW-1185">Reference proteome</keyword>
<dbReference type="EMBL" id="AP009389">
    <property type="protein sequence ID" value="BAF60585.1"/>
    <property type="molecule type" value="Genomic_DNA"/>
</dbReference>
<dbReference type="eggNOG" id="COG1743">
    <property type="taxonomic scope" value="Bacteria"/>
</dbReference>
<protein>
    <submittedName>
        <fullName evidence="1">Adenine-specific DNA methylase</fullName>
    </submittedName>
</protein>
<dbReference type="GO" id="GO:0003676">
    <property type="term" value="F:nucleic acid binding"/>
    <property type="evidence" value="ECO:0007669"/>
    <property type="project" value="InterPro"/>
</dbReference>
<reference evidence="2" key="1">
    <citation type="journal article" date="2008" name="Genome Res.">
        <title>The genome of Pelotomaculum thermopropionicum reveals niche-associated evolution in anaerobic microbiota.</title>
        <authorList>
            <person name="Kosaka T."/>
            <person name="Kato S."/>
            <person name="Shimoyama T."/>
            <person name="Ishii S."/>
            <person name="Abe T."/>
            <person name="Watanabe K."/>
        </authorList>
    </citation>
    <scope>NUCLEOTIDE SEQUENCE [LARGE SCALE GENOMIC DNA]</scope>
    <source>
        <strain evidence="2">DSM 13744 / JCM 10971 / SI</strain>
    </source>
</reference>
<evidence type="ECO:0000313" key="2">
    <source>
        <dbReference type="Proteomes" id="UP000006556"/>
    </source>
</evidence>
<dbReference type="REBASE" id="15319">
    <property type="entry name" value="M.PthSORF2404P"/>
</dbReference>
<dbReference type="KEGG" id="pth:PTH_2404"/>
<keyword evidence="1" id="KW-0808">Transferase</keyword>
<gene>
    <name evidence="1" type="ordered locus">PTH_2404</name>
</gene>
<dbReference type="AlphaFoldDB" id="A5CZI2"/>
<dbReference type="Proteomes" id="UP000006556">
    <property type="component" value="Chromosome"/>
</dbReference>
<name>A5CZI2_PELTS</name>
<sequence length="780" mass="89276">MLIEKATLEFPQKYGKPVKRKEKTPMGEVESEVNPLLEDVKRWGKWVLEEARKEIGRFYPTDPEGSIPVGYIWARTVKCHNPACGAEIPLMRQTWLAKKENKKVALKIIPLRNEIEFDIVEGTAIDFDPGEGTVTRARVICPCCGSGLTDKEVRRQFQEGRAGQRMVAVVLHHPDRQGKTYRLATEKDMELFRETERYLGQKREELWDKWGFDPVPDEIILTPEGKEYKNGGVLYNFTPVVLYGMTKWGDLFNPRQKLALITFADKVRQARELMLAEGAEEGYARVVVTYLAVIFDRLADKNANLVVYNVVGEKIEHVFGRQALPMVWDYVEVNPFTDVGWPNMQDWVVRIIEHCSHTNSLFATVTQASTTALPYPNNYFDAVITDPPYYDNVPYSYLSDFFYVWLKRTVGDLYPELFATPLTPKTEEIIDSLSLLRGMEKQKAAQVAEIRVKDKSFFEEKITKAFSEITRVLKPNGIAVIVFAHKTTVAWEAIINALLNSGLYLTASWPLHTEMQARLRAKESAALASSIYMVCRKRTTRETAYYNEVKPLVEEKIRQKLDQFWNEGIGGSDFFVAAIGPALEVFGRYEKVETYAGEEVSAQDLLEFVRKTVSEYALARILKNGNLGGIDTTARFYLLWRWTYNGARVHFDEARKLSSACGVELEHYWNGGLVKKDKEYISVLGPKERDRKFLEKEKFNSIVDVLHACLLLWEKNQRKKITEILQSSGNLHNNAFWQLAQAVSDVLPEGDKEKQMIQGFLYGRDSYQKAANGTGQQSLF</sequence>
<dbReference type="InterPro" id="IPR002052">
    <property type="entry name" value="DNA_methylase_N6_adenine_CS"/>
</dbReference>
<dbReference type="Gene3D" id="3.40.50.150">
    <property type="entry name" value="Vaccinia Virus protein VP39"/>
    <property type="match status" value="1"/>
</dbReference>
<keyword evidence="1" id="KW-0489">Methyltransferase</keyword>
<dbReference type="InterPro" id="IPR029063">
    <property type="entry name" value="SAM-dependent_MTases_sf"/>
</dbReference>
<dbReference type="GO" id="GO:0032259">
    <property type="term" value="P:methylation"/>
    <property type="evidence" value="ECO:0007669"/>
    <property type="project" value="UniProtKB-KW"/>
</dbReference>
<dbReference type="GO" id="GO:0008168">
    <property type="term" value="F:methyltransferase activity"/>
    <property type="evidence" value="ECO:0007669"/>
    <property type="project" value="UniProtKB-KW"/>
</dbReference>
<organism evidence="1 2">
    <name type="scientific">Pelotomaculum thermopropionicum (strain DSM 13744 / JCM 10971 / SI)</name>
    <dbReference type="NCBI Taxonomy" id="370438"/>
    <lineage>
        <taxon>Bacteria</taxon>
        <taxon>Bacillati</taxon>
        <taxon>Bacillota</taxon>
        <taxon>Clostridia</taxon>
        <taxon>Eubacteriales</taxon>
        <taxon>Desulfotomaculaceae</taxon>
        <taxon>Pelotomaculum</taxon>
    </lineage>
</organism>